<reference evidence="2 3" key="1">
    <citation type="journal article" date="2018" name="Mol. Biol. Evol.">
        <title>Broad Genomic Sampling Reveals a Smut Pathogenic Ancestry of the Fungal Clade Ustilaginomycotina.</title>
        <authorList>
            <person name="Kijpornyongpan T."/>
            <person name="Mondo S.J."/>
            <person name="Barry K."/>
            <person name="Sandor L."/>
            <person name="Lee J."/>
            <person name="Lipzen A."/>
            <person name="Pangilinan J."/>
            <person name="LaButti K."/>
            <person name="Hainaut M."/>
            <person name="Henrissat B."/>
            <person name="Grigoriev I.V."/>
            <person name="Spatafora J.W."/>
            <person name="Aime M.C."/>
        </authorList>
    </citation>
    <scope>NUCLEOTIDE SEQUENCE [LARGE SCALE GENOMIC DNA]</scope>
    <source>
        <strain evidence="2 3">MCA 5214</strain>
    </source>
</reference>
<accession>A0A316UL53</accession>
<name>A0A316UL53_9BASI</name>
<sequence>MSQDDAGSFQARLAASSPAPPLQPTSTAPEAASSSSFPGGSLSHRLGETLVISGGSGYNDLLGATPGNTTYVLPISDNGGSSSEIIRTLSGPSIGDIRSRLVRLIPLTTSPRLPGRPVPPASNDALHALLSYRLPTTGRTRDIKAEWLDILEGRHRLWRGIEADRKEVVRGMLVHLSSEILRRAHRNFNLRGLSIGNAFLSAAQKFFRSIQSAIFLFSATTLVAGSGSSVLPCINTNHTATIAAELEDGSTIVGQCEISHPARPARQGPAAAQGDKTMSPWTLTVPPSGLETPSSVIFDPLANLGSDLGAALSRSRVDQGHRWQEDRVGAGRKTVGTLQDGLEPDDDDAASEAGNDGGEEDDDQDSEGETSAATGGNIVFSKDKGEEVPLPSRIKNLVYINSYRNVVWPAPNMSYLSSLSRCRTLIYSCGSLYTSLIPSLALRGVATSIAHSPSLRYKILLLNTTNDRETPGYTALDFVRAIGHALNMSDRPHEEEGQEEGYKSRDFITHIVYYPRGEVVLDRDKVEAMGIECVAVGGHAKTAPAKPPKFTEEDVRWALDRIVREAPPPPTNAGSRRPSITGEAAAPSPSPSSPRHRMEGFTYLTLN</sequence>
<dbReference type="AlphaFoldDB" id="A0A316UL53"/>
<dbReference type="InterPro" id="IPR038136">
    <property type="entry name" value="CofD-like_dom_sf"/>
</dbReference>
<feature type="compositionally biased region" description="Low complexity" evidence="1">
    <location>
        <begin position="24"/>
        <end position="40"/>
    </location>
</feature>
<dbReference type="SUPFAM" id="SSF142338">
    <property type="entry name" value="CofD-like"/>
    <property type="match status" value="1"/>
</dbReference>
<protein>
    <submittedName>
        <fullName evidence="2">UPF0052-domain-containing protein</fullName>
    </submittedName>
</protein>
<dbReference type="STRING" id="1569628.A0A316UL53"/>
<feature type="region of interest" description="Disordered" evidence="1">
    <location>
        <begin position="314"/>
        <end position="382"/>
    </location>
</feature>
<evidence type="ECO:0000313" key="2">
    <source>
        <dbReference type="EMBL" id="PWN25664.1"/>
    </source>
</evidence>
<feature type="region of interest" description="Disordered" evidence="1">
    <location>
        <begin position="563"/>
        <end position="607"/>
    </location>
</feature>
<evidence type="ECO:0000256" key="1">
    <source>
        <dbReference type="SAM" id="MobiDB-lite"/>
    </source>
</evidence>
<dbReference type="PANTHER" id="PTHR31240">
    <property type="entry name" value="MATERNAL EFFECT EMBRYO ARREST 18"/>
    <property type="match status" value="1"/>
</dbReference>
<dbReference type="EMBL" id="KZ819675">
    <property type="protein sequence ID" value="PWN25664.1"/>
    <property type="molecule type" value="Genomic_DNA"/>
</dbReference>
<feature type="compositionally biased region" description="Acidic residues" evidence="1">
    <location>
        <begin position="357"/>
        <end position="368"/>
    </location>
</feature>
<dbReference type="Proteomes" id="UP000245884">
    <property type="component" value="Unassembled WGS sequence"/>
</dbReference>
<dbReference type="OrthoDB" id="10267139at2759"/>
<feature type="region of interest" description="Disordered" evidence="1">
    <location>
        <begin position="1"/>
        <end position="40"/>
    </location>
</feature>
<keyword evidence="3" id="KW-1185">Reference proteome</keyword>
<dbReference type="Pfam" id="PF01933">
    <property type="entry name" value="CofD"/>
    <property type="match status" value="1"/>
</dbReference>
<dbReference type="GeneID" id="37026379"/>
<dbReference type="GO" id="GO:0043743">
    <property type="term" value="F:LPPG:FO 2-phospho-L-lactate transferase activity"/>
    <property type="evidence" value="ECO:0007669"/>
    <property type="project" value="InterPro"/>
</dbReference>
<dbReference type="Gene3D" id="3.40.50.10680">
    <property type="entry name" value="CofD-like domains"/>
    <property type="match status" value="1"/>
</dbReference>
<dbReference type="RefSeq" id="XP_025360276.1">
    <property type="nucleotide sequence ID" value="XM_025504556.1"/>
</dbReference>
<evidence type="ECO:0000313" key="3">
    <source>
        <dbReference type="Proteomes" id="UP000245884"/>
    </source>
</evidence>
<dbReference type="PANTHER" id="PTHR31240:SF0">
    <property type="entry name" value="MATERNAL EFFECT EMBRYO ARREST 18"/>
    <property type="match status" value="1"/>
</dbReference>
<gene>
    <name evidence="2" type="ORF">BDZ90DRAFT_223069</name>
</gene>
<organism evidence="2 3">
    <name type="scientific">Jaminaea rosea</name>
    <dbReference type="NCBI Taxonomy" id="1569628"/>
    <lineage>
        <taxon>Eukaryota</taxon>
        <taxon>Fungi</taxon>
        <taxon>Dikarya</taxon>
        <taxon>Basidiomycota</taxon>
        <taxon>Ustilaginomycotina</taxon>
        <taxon>Exobasidiomycetes</taxon>
        <taxon>Microstromatales</taxon>
        <taxon>Microstromatales incertae sedis</taxon>
        <taxon>Jaminaea</taxon>
    </lineage>
</organism>
<proteinExistence type="predicted"/>
<dbReference type="InterPro" id="IPR002882">
    <property type="entry name" value="CofD"/>
</dbReference>
<feature type="compositionally biased region" description="Basic and acidic residues" evidence="1">
    <location>
        <begin position="315"/>
        <end position="329"/>
    </location>
</feature>